<sequence>VADAARLQFESRSDLVCDAGMTPTGIQALNSLFELSINTYSSVRILAQMRLYWMLSHFPYSYRVLVPKIVE</sequence>
<accession>S4P1P5</accession>
<dbReference type="EMBL" id="GAIX01010362">
    <property type="protein sequence ID" value="JAA82198.1"/>
    <property type="molecule type" value="Transcribed_RNA"/>
</dbReference>
<name>S4P1P5_9NEOP</name>
<reference evidence="1" key="1">
    <citation type="journal article" date="2013" name="BMC Genomics">
        <title>Unscrambling butterfly oogenesis.</title>
        <authorList>
            <person name="Carter J.M."/>
            <person name="Baker S.C."/>
            <person name="Pink R."/>
            <person name="Carter D.R."/>
            <person name="Collins A."/>
            <person name="Tomlin J."/>
            <person name="Gibbs M."/>
            <person name="Breuker C.J."/>
        </authorList>
    </citation>
    <scope>NUCLEOTIDE SEQUENCE</scope>
    <source>
        <tissue evidence="1">Ovary</tissue>
    </source>
</reference>
<protein>
    <submittedName>
        <fullName evidence="1">Uncharacterized protein</fullName>
    </submittedName>
</protein>
<feature type="non-terminal residue" evidence="1">
    <location>
        <position position="1"/>
    </location>
</feature>
<feature type="non-terminal residue" evidence="1">
    <location>
        <position position="71"/>
    </location>
</feature>
<reference evidence="1" key="2">
    <citation type="submission" date="2013-05" db="EMBL/GenBank/DDBJ databases">
        <authorList>
            <person name="Carter J.-M."/>
            <person name="Baker S.C."/>
            <person name="Pink R."/>
            <person name="Carter D.R.F."/>
            <person name="Collins A."/>
            <person name="Tomlin J."/>
            <person name="Gibbs M."/>
            <person name="Breuker C.J."/>
        </authorList>
    </citation>
    <scope>NUCLEOTIDE SEQUENCE</scope>
    <source>
        <tissue evidence="1">Ovary</tissue>
    </source>
</reference>
<evidence type="ECO:0000313" key="1">
    <source>
        <dbReference type="EMBL" id="JAA82198.1"/>
    </source>
</evidence>
<dbReference type="AlphaFoldDB" id="S4P1P5"/>
<organism evidence="1">
    <name type="scientific">Pararge aegeria</name>
    <name type="common">speckled wood butterfly</name>
    <dbReference type="NCBI Taxonomy" id="116150"/>
    <lineage>
        <taxon>Eukaryota</taxon>
        <taxon>Metazoa</taxon>
        <taxon>Ecdysozoa</taxon>
        <taxon>Arthropoda</taxon>
        <taxon>Hexapoda</taxon>
        <taxon>Insecta</taxon>
        <taxon>Pterygota</taxon>
        <taxon>Neoptera</taxon>
        <taxon>Endopterygota</taxon>
        <taxon>Lepidoptera</taxon>
        <taxon>Glossata</taxon>
        <taxon>Ditrysia</taxon>
        <taxon>Papilionoidea</taxon>
        <taxon>Nymphalidae</taxon>
        <taxon>Satyrinae</taxon>
        <taxon>Satyrini</taxon>
        <taxon>Parargina</taxon>
        <taxon>Pararge</taxon>
    </lineage>
</organism>
<proteinExistence type="predicted"/>